<accession>A0A1G2NE92</accession>
<dbReference type="AlphaFoldDB" id="A0A1G2NE92"/>
<evidence type="ECO:0000313" key="1">
    <source>
        <dbReference type="EMBL" id="OHA34383.1"/>
    </source>
</evidence>
<name>A0A1G2NE92_9BACT</name>
<protein>
    <recommendedName>
        <fullName evidence="3">HNH endonuclease</fullName>
    </recommendedName>
</protein>
<gene>
    <name evidence="1" type="ORF">A2938_00840</name>
</gene>
<evidence type="ECO:0008006" key="3">
    <source>
        <dbReference type="Google" id="ProtNLM"/>
    </source>
</evidence>
<dbReference type="Proteomes" id="UP000177797">
    <property type="component" value="Unassembled WGS sequence"/>
</dbReference>
<reference evidence="1 2" key="1">
    <citation type="journal article" date="2016" name="Nat. Commun.">
        <title>Thousands of microbial genomes shed light on interconnected biogeochemical processes in an aquifer system.</title>
        <authorList>
            <person name="Anantharaman K."/>
            <person name="Brown C.T."/>
            <person name="Hug L.A."/>
            <person name="Sharon I."/>
            <person name="Castelle C.J."/>
            <person name="Probst A.J."/>
            <person name="Thomas B.C."/>
            <person name="Singh A."/>
            <person name="Wilkins M.J."/>
            <person name="Karaoz U."/>
            <person name="Brodie E.L."/>
            <person name="Williams K.H."/>
            <person name="Hubbard S.S."/>
            <person name="Banfield J.F."/>
        </authorList>
    </citation>
    <scope>NUCLEOTIDE SEQUENCE [LARGE SCALE GENOMIC DNA]</scope>
</reference>
<dbReference type="EMBL" id="MHSA01000012">
    <property type="protein sequence ID" value="OHA34383.1"/>
    <property type="molecule type" value="Genomic_DNA"/>
</dbReference>
<proteinExistence type="predicted"/>
<evidence type="ECO:0000313" key="2">
    <source>
        <dbReference type="Proteomes" id="UP000177797"/>
    </source>
</evidence>
<organism evidence="1 2">
    <name type="scientific">Candidatus Taylorbacteria bacterium RIFCSPLOWO2_01_FULL_48_100</name>
    <dbReference type="NCBI Taxonomy" id="1802322"/>
    <lineage>
        <taxon>Bacteria</taxon>
        <taxon>Candidatus Tayloriibacteriota</taxon>
    </lineage>
</organism>
<comment type="caution">
    <text evidence="1">The sequence shown here is derived from an EMBL/GenBank/DDBJ whole genome shotgun (WGS) entry which is preliminary data.</text>
</comment>
<sequence>MQPTSLTEETIKHQYTLLCASHEKFLKKFGVKLPKLQDTEGNFTKDALVLVYLSLGYPKTKPVSKTELTHFIRSFYPDTPDVQQARHLGAQSGWWIVAGGRDNIVASLRRGWYQLHTLEKPYPSFHLGHRITETANWALLKKQYGFRCATCGSEEGEPHLHWPATKTKIQIAHKDPNKPLVAGNIIPQCQKCNRADRNRWVYDDKGRVIKLADANFVRNFDTMVRWKIYKILCREFRDKNPHKNEREIFE</sequence>